<dbReference type="InterPro" id="IPR001087">
    <property type="entry name" value="GDSL"/>
</dbReference>
<gene>
    <name evidence="1" type="ORF">ACFSR5_20240</name>
</gene>
<dbReference type="InterPro" id="IPR036514">
    <property type="entry name" value="SGNH_hydro_sf"/>
</dbReference>
<keyword evidence="2" id="KW-1185">Reference proteome</keyword>
<dbReference type="Proteomes" id="UP001597545">
    <property type="component" value="Unassembled WGS sequence"/>
</dbReference>
<dbReference type="Pfam" id="PF00657">
    <property type="entry name" value="Lipase_GDSL"/>
    <property type="match status" value="1"/>
</dbReference>
<dbReference type="Gene3D" id="3.40.50.1110">
    <property type="entry name" value="SGNH hydrolase"/>
    <property type="match status" value="1"/>
</dbReference>
<dbReference type="PROSITE" id="PS51257">
    <property type="entry name" value="PROKAR_LIPOPROTEIN"/>
    <property type="match status" value="1"/>
</dbReference>
<name>A0ABW5KQV8_9SPHI</name>
<comment type="caution">
    <text evidence="1">The sequence shown here is derived from an EMBL/GenBank/DDBJ whole genome shotgun (WGS) entry which is preliminary data.</text>
</comment>
<dbReference type="SUPFAM" id="SSF52266">
    <property type="entry name" value="SGNH hydrolase"/>
    <property type="match status" value="1"/>
</dbReference>
<organism evidence="1 2">
    <name type="scientific">Sphingobacterium suaedae</name>
    <dbReference type="NCBI Taxonomy" id="1686402"/>
    <lineage>
        <taxon>Bacteria</taxon>
        <taxon>Pseudomonadati</taxon>
        <taxon>Bacteroidota</taxon>
        <taxon>Sphingobacteriia</taxon>
        <taxon>Sphingobacteriales</taxon>
        <taxon>Sphingobacteriaceae</taxon>
        <taxon>Sphingobacterium</taxon>
    </lineage>
</organism>
<protein>
    <submittedName>
        <fullName evidence="1">SGNH/GDSL hydrolase family protein</fullName>
    </submittedName>
</protein>
<proteinExistence type="predicted"/>
<dbReference type="EMBL" id="JBHULR010000021">
    <property type="protein sequence ID" value="MFD2549987.1"/>
    <property type="molecule type" value="Genomic_DNA"/>
</dbReference>
<keyword evidence="1" id="KW-0378">Hydrolase</keyword>
<evidence type="ECO:0000313" key="2">
    <source>
        <dbReference type="Proteomes" id="UP001597545"/>
    </source>
</evidence>
<sequence length="432" mass="46092">MKRLVNNIKLYLGILAIALASSCKPEIEGFQPSAGQADFSKYIAVGNSLTAGFADGGLYLEGQQVAYPNLIAAQLKQVGGGEFRSPFFSDEQRNGSGYLQLTALVNGQPQLENVTTNLAYRAEGRLAKYTDDIENLGVPGMRLDLSVWPAFSAANMYFERLLSDAEVGATTYMQYASQKNHTFFSFWLGNNDVLGYAMNGAVAVEGDPTKTLTTAATFNERYNQFIGALTANQQKGVVATIPDVTAIPYFTTVTRAALIAAVNASGASITDIYIRTGAGVARAATDADLFVLPFASSGLLGSTSTENPIPYGLNPGNPIESKYVLDPAEVTVIKARVNEFNKIIADVADAKKLALADAHAYLNRVKSPGIMYNGIGVNAAFITGNAFSLDGIHLTPMGNALIANLFIDAINAQYGSKLTKVDATHYRGVKFP</sequence>
<reference evidence="2" key="1">
    <citation type="journal article" date="2019" name="Int. J. Syst. Evol. Microbiol.">
        <title>The Global Catalogue of Microorganisms (GCM) 10K type strain sequencing project: providing services to taxonomists for standard genome sequencing and annotation.</title>
        <authorList>
            <consortium name="The Broad Institute Genomics Platform"/>
            <consortium name="The Broad Institute Genome Sequencing Center for Infectious Disease"/>
            <person name="Wu L."/>
            <person name="Ma J."/>
        </authorList>
    </citation>
    <scope>NUCLEOTIDE SEQUENCE [LARGE SCALE GENOMIC DNA]</scope>
    <source>
        <strain evidence="2">KCTC 42662</strain>
    </source>
</reference>
<evidence type="ECO:0000313" key="1">
    <source>
        <dbReference type="EMBL" id="MFD2549987.1"/>
    </source>
</evidence>
<accession>A0ABW5KQV8</accession>
<dbReference type="RefSeq" id="WP_380906391.1">
    <property type="nucleotide sequence ID" value="NZ_JBHUEG010000018.1"/>
</dbReference>
<dbReference type="GO" id="GO:0016787">
    <property type="term" value="F:hydrolase activity"/>
    <property type="evidence" value="ECO:0007669"/>
    <property type="project" value="UniProtKB-KW"/>
</dbReference>